<dbReference type="PANTHER" id="PTHR35797:SF1">
    <property type="entry name" value="PROTEASE"/>
    <property type="match status" value="1"/>
</dbReference>
<dbReference type="GO" id="GO:0004175">
    <property type="term" value="F:endopeptidase activity"/>
    <property type="evidence" value="ECO:0007669"/>
    <property type="project" value="UniProtKB-ARBA"/>
</dbReference>
<dbReference type="GO" id="GO:0008237">
    <property type="term" value="F:metallopeptidase activity"/>
    <property type="evidence" value="ECO:0007669"/>
    <property type="project" value="UniProtKB-KW"/>
</dbReference>
<dbReference type="EMBL" id="DXEI01000023">
    <property type="protein sequence ID" value="HIX94057.1"/>
    <property type="molecule type" value="Genomic_DNA"/>
</dbReference>
<feature type="transmembrane region" description="Helical" evidence="1">
    <location>
        <begin position="42"/>
        <end position="61"/>
    </location>
</feature>
<dbReference type="Proteomes" id="UP000886751">
    <property type="component" value="Unassembled WGS sequence"/>
</dbReference>
<feature type="transmembrane region" description="Helical" evidence="1">
    <location>
        <begin position="70"/>
        <end position="90"/>
    </location>
</feature>
<keyword evidence="3" id="KW-0482">Metalloprotease</keyword>
<keyword evidence="1" id="KW-0812">Transmembrane</keyword>
<accession>A0A9D2BUI4</accession>
<reference evidence="3" key="1">
    <citation type="journal article" date="2021" name="PeerJ">
        <title>Extensive microbial diversity within the chicken gut microbiome revealed by metagenomics and culture.</title>
        <authorList>
            <person name="Gilroy R."/>
            <person name="Ravi A."/>
            <person name="Getino M."/>
            <person name="Pursley I."/>
            <person name="Horton D.L."/>
            <person name="Alikhan N.F."/>
            <person name="Baker D."/>
            <person name="Gharbi K."/>
            <person name="Hall N."/>
            <person name="Watson M."/>
            <person name="Adriaenssens E.M."/>
            <person name="Foster-Nyarko E."/>
            <person name="Jarju S."/>
            <person name="Secka A."/>
            <person name="Antonio M."/>
            <person name="Oren A."/>
            <person name="Chaudhuri R.R."/>
            <person name="La Ragione R."/>
            <person name="Hildebrand F."/>
            <person name="Pallen M.J."/>
        </authorList>
    </citation>
    <scope>NUCLEOTIDE SEQUENCE</scope>
    <source>
        <strain evidence="3">ChiHecec2B26-7398</strain>
    </source>
</reference>
<dbReference type="Pfam" id="PF02517">
    <property type="entry name" value="Rce1-like"/>
    <property type="match status" value="1"/>
</dbReference>
<organism evidence="3 4">
    <name type="scientific">Candidatus Gemmiger excrementipullorum</name>
    <dbReference type="NCBI Taxonomy" id="2838610"/>
    <lineage>
        <taxon>Bacteria</taxon>
        <taxon>Bacillati</taxon>
        <taxon>Bacillota</taxon>
        <taxon>Clostridia</taxon>
        <taxon>Eubacteriales</taxon>
        <taxon>Gemmiger</taxon>
    </lineage>
</organism>
<dbReference type="AlphaFoldDB" id="A0A9D2BUI4"/>
<keyword evidence="1" id="KW-0472">Membrane</keyword>
<proteinExistence type="predicted"/>
<dbReference type="InterPro" id="IPR003675">
    <property type="entry name" value="Rce1/LyrA-like_dom"/>
</dbReference>
<evidence type="ECO:0000259" key="2">
    <source>
        <dbReference type="Pfam" id="PF02517"/>
    </source>
</evidence>
<dbReference type="GO" id="GO:0080120">
    <property type="term" value="P:CAAX-box protein maturation"/>
    <property type="evidence" value="ECO:0007669"/>
    <property type="project" value="UniProtKB-ARBA"/>
</dbReference>
<evidence type="ECO:0000313" key="4">
    <source>
        <dbReference type="Proteomes" id="UP000886751"/>
    </source>
</evidence>
<gene>
    <name evidence="3" type="ORF">H9846_01185</name>
</gene>
<feature type="transmembrane region" description="Helical" evidence="1">
    <location>
        <begin position="135"/>
        <end position="154"/>
    </location>
</feature>
<feature type="transmembrane region" description="Helical" evidence="1">
    <location>
        <begin position="96"/>
        <end position="115"/>
    </location>
</feature>
<dbReference type="PANTHER" id="PTHR35797">
    <property type="entry name" value="PROTEASE-RELATED"/>
    <property type="match status" value="1"/>
</dbReference>
<keyword evidence="3" id="KW-0645">Protease</keyword>
<feature type="transmembrane region" description="Helical" evidence="1">
    <location>
        <begin position="244"/>
        <end position="265"/>
    </location>
</feature>
<feature type="transmembrane region" description="Helical" evidence="1">
    <location>
        <begin position="299"/>
        <end position="320"/>
    </location>
</feature>
<evidence type="ECO:0000313" key="3">
    <source>
        <dbReference type="EMBL" id="HIX94057.1"/>
    </source>
</evidence>
<feature type="transmembrane region" description="Helical" evidence="1">
    <location>
        <begin position="272"/>
        <end position="293"/>
    </location>
</feature>
<protein>
    <submittedName>
        <fullName evidence="3">CPBP family intramembrane metalloprotease</fullName>
    </submittedName>
</protein>
<dbReference type="InterPro" id="IPR042150">
    <property type="entry name" value="MmRce1-like"/>
</dbReference>
<evidence type="ECO:0000256" key="1">
    <source>
        <dbReference type="SAM" id="Phobius"/>
    </source>
</evidence>
<feature type="transmembrane region" description="Helical" evidence="1">
    <location>
        <begin position="219"/>
        <end position="238"/>
    </location>
</feature>
<name>A0A9D2BUI4_9FIRM</name>
<feature type="transmembrane region" description="Helical" evidence="1">
    <location>
        <begin position="174"/>
        <end position="195"/>
    </location>
</feature>
<reference evidence="3" key="2">
    <citation type="submission" date="2021-04" db="EMBL/GenBank/DDBJ databases">
        <authorList>
            <person name="Gilroy R."/>
        </authorList>
    </citation>
    <scope>NUCLEOTIDE SEQUENCE</scope>
    <source>
        <strain evidence="3">ChiHecec2B26-7398</strain>
    </source>
</reference>
<sequence>MHNTKTTRRELTTFLVVAFAVPYLMGVPLAFAQRAGQDTSLFANAQMLYPAAGVMLAYLLARRPGLPMRFYALHIVSTVVCMVCSILSVMMPSQSWLLAVNIVVMAASVLGWVLLLTEKKEKRAACGLRWRGKFLAALGVCALFLALKTGMMFLSAAMSGPEYWAEYLAYWQTFVPWVNLLVLPLNFFLAFLPFLGEEYGWRYYLTPVLQQRFGKRRGVLLLGVLWGLWHLPLNLFFYSPETSLQSLVAQLVVCITMAVFFTFGYEMCGQNLWVPVLLHYLNNNGILVWAGTADISNQVYTWADVGASAVLYGVCFLPFLAAKVFRKDAAGEPETPPADDL</sequence>
<keyword evidence="1" id="KW-1133">Transmembrane helix</keyword>
<keyword evidence="3" id="KW-0378">Hydrolase</keyword>
<comment type="caution">
    <text evidence="3">The sequence shown here is derived from an EMBL/GenBank/DDBJ whole genome shotgun (WGS) entry which is preliminary data.</text>
</comment>
<feature type="domain" description="CAAX prenyl protease 2/Lysostaphin resistance protein A-like" evidence="2">
    <location>
        <begin position="183"/>
        <end position="283"/>
    </location>
</feature>